<feature type="domain" description="HTH luxR-type" evidence="1">
    <location>
        <begin position="161"/>
        <end position="226"/>
    </location>
</feature>
<proteinExistence type="predicted"/>
<evidence type="ECO:0000313" key="3">
    <source>
        <dbReference type="Proteomes" id="UP000184038"/>
    </source>
</evidence>
<dbReference type="Proteomes" id="UP000184038">
    <property type="component" value="Unassembled WGS sequence"/>
</dbReference>
<accession>A0A1M7M5I7</accession>
<name>A0A1M7M5I7_9FIRM</name>
<dbReference type="SUPFAM" id="SSF46894">
    <property type="entry name" value="C-terminal effector domain of the bipartite response regulators"/>
    <property type="match status" value="1"/>
</dbReference>
<dbReference type="Gene3D" id="1.10.10.10">
    <property type="entry name" value="Winged helix-like DNA-binding domain superfamily/Winged helix DNA-binding domain"/>
    <property type="match status" value="1"/>
</dbReference>
<reference evidence="2 3" key="1">
    <citation type="submission" date="2016-11" db="EMBL/GenBank/DDBJ databases">
        <authorList>
            <person name="Jaros S."/>
            <person name="Januszkiewicz K."/>
            <person name="Wedrychowicz H."/>
        </authorList>
    </citation>
    <scope>NUCLEOTIDE SEQUENCE [LARGE SCALE GENOMIC DNA]</scope>
    <source>
        <strain evidence="2 3">DSM 15930</strain>
    </source>
</reference>
<gene>
    <name evidence="2" type="ORF">SAMN02746066_03631</name>
</gene>
<dbReference type="STRING" id="1120996.SAMN02746066_03631"/>
<evidence type="ECO:0000313" key="2">
    <source>
        <dbReference type="EMBL" id="SHM85876.1"/>
    </source>
</evidence>
<evidence type="ECO:0000259" key="1">
    <source>
        <dbReference type="PROSITE" id="PS50043"/>
    </source>
</evidence>
<dbReference type="InterPro" id="IPR000792">
    <property type="entry name" value="Tscrpt_reg_LuxR_C"/>
</dbReference>
<dbReference type="EMBL" id="FRCP01000019">
    <property type="protein sequence ID" value="SHM85876.1"/>
    <property type="molecule type" value="Genomic_DNA"/>
</dbReference>
<dbReference type="SMART" id="SM00421">
    <property type="entry name" value="HTH_LUXR"/>
    <property type="match status" value="1"/>
</dbReference>
<dbReference type="CDD" id="cd06170">
    <property type="entry name" value="LuxR_C_like"/>
    <property type="match status" value="1"/>
</dbReference>
<dbReference type="InterPro" id="IPR036388">
    <property type="entry name" value="WH-like_DNA-bd_sf"/>
</dbReference>
<organism evidence="2 3">
    <name type="scientific">Anaerosporobacter mobilis DSM 15930</name>
    <dbReference type="NCBI Taxonomy" id="1120996"/>
    <lineage>
        <taxon>Bacteria</taxon>
        <taxon>Bacillati</taxon>
        <taxon>Bacillota</taxon>
        <taxon>Clostridia</taxon>
        <taxon>Lachnospirales</taxon>
        <taxon>Lachnospiraceae</taxon>
        <taxon>Anaerosporobacter</taxon>
    </lineage>
</organism>
<dbReference type="PROSITE" id="PS50043">
    <property type="entry name" value="HTH_LUXR_2"/>
    <property type="match status" value="1"/>
</dbReference>
<dbReference type="GO" id="GO:0006355">
    <property type="term" value="P:regulation of DNA-templated transcription"/>
    <property type="evidence" value="ECO:0007669"/>
    <property type="project" value="InterPro"/>
</dbReference>
<sequence length="226" mass="27051">MRELLMEQLHILMDYDSADFWLSSPDGLNKLVEPVFHNESPNIEDIYMDNLYALDYAKGLLLSGKNMIYRESDMIPDDQRVNTEFYKKYFEPAGWHHGLNLILGYRQKFLGVLAFYRDKGKPNFQYEDTFILEMLKDHLEYRLHKNWIEESHGEEKIGVAECTRRYGLTRREETILEHLLQSEDNDVICKQLFITNNTLKKHILNLYQKMEVSSRMQLFKKVKEER</sequence>
<dbReference type="GO" id="GO:0003677">
    <property type="term" value="F:DNA binding"/>
    <property type="evidence" value="ECO:0007669"/>
    <property type="project" value="InterPro"/>
</dbReference>
<dbReference type="AlphaFoldDB" id="A0A1M7M5I7"/>
<dbReference type="Pfam" id="PF00196">
    <property type="entry name" value="GerE"/>
    <property type="match status" value="1"/>
</dbReference>
<protein>
    <submittedName>
        <fullName evidence="2">Regulatory protein, luxR family</fullName>
    </submittedName>
</protein>
<dbReference type="InterPro" id="IPR016032">
    <property type="entry name" value="Sig_transdc_resp-reg_C-effctor"/>
</dbReference>
<keyword evidence="3" id="KW-1185">Reference proteome</keyword>